<dbReference type="Proteomes" id="UP000031443">
    <property type="component" value="Unassembled WGS sequence"/>
</dbReference>
<evidence type="ECO:0000313" key="3">
    <source>
        <dbReference type="Proteomes" id="UP000031443"/>
    </source>
</evidence>
<evidence type="ECO:0000256" key="1">
    <source>
        <dbReference type="SAM" id="MobiDB-lite"/>
    </source>
</evidence>
<sequence length="276" mass="31253">MNRYLIPKALRPSEIAHTARDLNVGCTPAAWWSWQNTATFMLHWGKQPLSAKELKVLSHHELKELHTLNPKLSWYVSPSEGLEQRGRGTELAHPRSDARGAESTAQSSQEQNSIPFTCRKERQVKCKGNFKPGWKPGFVWEGGPRRSHRPSAGAMFSVNGAAASSSSKRRLPGNRFHRGPRRRSVSAPIKGQVPQKQVVLTATKAWILDEVGLSREGSSYVPKHQNTGSWIYRGYEENLQCELQARMGRKEKRLRPRQVHWETLLTKGMKGCVTDR</sequence>
<protein>
    <submittedName>
        <fullName evidence="2">Uncharacterized protein</fullName>
    </submittedName>
</protein>
<feature type="compositionally biased region" description="Basic and acidic residues" evidence="1">
    <location>
        <begin position="83"/>
        <end position="100"/>
    </location>
</feature>
<keyword evidence="3" id="KW-1185">Reference proteome</keyword>
<feature type="region of interest" description="Disordered" evidence="1">
    <location>
        <begin position="83"/>
        <end position="116"/>
    </location>
</feature>
<organism evidence="2 3">
    <name type="scientific">Chelonia mydas</name>
    <name type="common">Green sea-turtle</name>
    <name type="synonym">Chelonia agassizi</name>
    <dbReference type="NCBI Taxonomy" id="8469"/>
    <lineage>
        <taxon>Eukaryota</taxon>
        <taxon>Metazoa</taxon>
        <taxon>Chordata</taxon>
        <taxon>Craniata</taxon>
        <taxon>Vertebrata</taxon>
        <taxon>Euteleostomi</taxon>
        <taxon>Archelosauria</taxon>
        <taxon>Testudinata</taxon>
        <taxon>Testudines</taxon>
        <taxon>Cryptodira</taxon>
        <taxon>Durocryptodira</taxon>
        <taxon>Americhelydia</taxon>
        <taxon>Chelonioidea</taxon>
        <taxon>Cheloniidae</taxon>
        <taxon>Chelonia</taxon>
    </lineage>
</organism>
<accession>M7C398</accession>
<reference evidence="3" key="1">
    <citation type="journal article" date="2013" name="Nat. Genet.">
        <title>The draft genomes of soft-shell turtle and green sea turtle yield insights into the development and evolution of the turtle-specific body plan.</title>
        <authorList>
            <person name="Wang Z."/>
            <person name="Pascual-Anaya J."/>
            <person name="Zadissa A."/>
            <person name="Li W."/>
            <person name="Niimura Y."/>
            <person name="Huang Z."/>
            <person name="Li C."/>
            <person name="White S."/>
            <person name="Xiong Z."/>
            <person name="Fang D."/>
            <person name="Wang B."/>
            <person name="Ming Y."/>
            <person name="Chen Y."/>
            <person name="Zheng Y."/>
            <person name="Kuraku S."/>
            <person name="Pignatelli M."/>
            <person name="Herrero J."/>
            <person name="Beal K."/>
            <person name="Nozawa M."/>
            <person name="Li Q."/>
            <person name="Wang J."/>
            <person name="Zhang H."/>
            <person name="Yu L."/>
            <person name="Shigenobu S."/>
            <person name="Wang J."/>
            <person name="Liu J."/>
            <person name="Flicek P."/>
            <person name="Searle S."/>
            <person name="Wang J."/>
            <person name="Kuratani S."/>
            <person name="Yin Y."/>
            <person name="Aken B."/>
            <person name="Zhang G."/>
            <person name="Irie N."/>
        </authorList>
    </citation>
    <scope>NUCLEOTIDE SEQUENCE [LARGE SCALE GENOMIC DNA]</scope>
</reference>
<proteinExistence type="predicted"/>
<feature type="region of interest" description="Disordered" evidence="1">
    <location>
        <begin position="160"/>
        <end position="190"/>
    </location>
</feature>
<dbReference type="EMBL" id="KB530910">
    <property type="protein sequence ID" value="EMP34912.1"/>
    <property type="molecule type" value="Genomic_DNA"/>
</dbReference>
<name>M7C398_CHEMY</name>
<dbReference type="AlphaFoldDB" id="M7C398"/>
<evidence type="ECO:0000313" key="2">
    <source>
        <dbReference type="EMBL" id="EMP34912.1"/>
    </source>
</evidence>
<feature type="compositionally biased region" description="Basic residues" evidence="1">
    <location>
        <begin position="167"/>
        <end position="184"/>
    </location>
</feature>
<gene>
    <name evidence="2" type="ORF">UY3_07946</name>
</gene>
<feature type="compositionally biased region" description="Polar residues" evidence="1">
    <location>
        <begin position="103"/>
        <end position="115"/>
    </location>
</feature>